<gene>
    <name evidence="2" type="ORF">BDV29DRAFT_200669</name>
</gene>
<dbReference type="InterPro" id="IPR017946">
    <property type="entry name" value="PLC-like_Pdiesterase_TIM-brl"/>
</dbReference>
<feature type="signal peptide" evidence="1">
    <location>
        <begin position="1"/>
        <end position="23"/>
    </location>
</feature>
<dbReference type="InterPro" id="IPR016674">
    <property type="entry name" value="SMase_D/PLipase_D"/>
</dbReference>
<proteinExistence type="predicted"/>
<feature type="chain" id="PRO_5024953416" description="Phospholipase D" evidence="1">
    <location>
        <begin position="24"/>
        <end position="291"/>
    </location>
</feature>
<keyword evidence="1" id="KW-0732">Signal</keyword>
<evidence type="ECO:0000313" key="3">
    <source>
        <dbReference type="Proteomes" id="UP000326565"/>
    </source>
</evidence>
<name>A0A5N5X4T9_9EURO</name>
<dbReference type="OrthoDB" id="4907280at2759"/>
<protein>
    <recommendedName>
        <fullName evidence="4">Phospholipase D</fullName>
    </recommendedName>
</protein>
<dbReference type="GO" id="GO:0004620">
    <property type="term" value="F:phospholipase activity"/>
    <property type="evidence" value="ECO:0007669"/>
    <property type="project" value="InterPro"/>
</dbReference>
<dbReference type="SUPFAM" id="SSF51695">
    <property type="entry name" value="PLC-like phosphodiesterases"/>
    <property type="match status" value="1"/>
</dbReference>
<dbReference type="PIRSF" id="PIRSF016632">
    <property type="entry name" value="Phospholipase_actinobac/fun"/>
    <property type="match status" value="1"/>
</dbReference>
<dbReference type="GO" id="GO:0008081">
    <property type="term" value="F:phosphoric diester hydrolase activity"/>
    <property type="evidence" value="ECO:0007669"/>
    <property type="project" value="InterPro"/>
</dbReference>
<organism evidence="2 3">
    <name type="scientific">Aspergillus leporis</name>
    <dbReference type="NCBI Taxonomy" id="41062"/>
    <lineage>
        <taxon>Eukaryota</taxon>
        <taxon>Fungi</taxon>
        <taxon>Dikarya</taxon>
        <taxon>Ascomycota</taxon>
        <taxon>Pezizomycotina</taxon>
        <taxon>Eurotiomycetes</taxon>
        <taxon>Eurotiomycetidae</taxon>
        <taxon>Eurotiales</taxon>
        <taxon>Aspergillaceae</taxon>
        <taxon>Aspergillus</taxon>
        <taxon>Aspergillus subgen. Circumdati</taxon>
    </lineage>
</organism>
<dbReference type="Gene3D" id="3.20.20.190">
    <property type="entry name" value="Phosphatidylinositol (PI) phosphodiesterase"/>
    <property type="match status" value="1"/>
</dbReference>
<evidence type="ECO:0000256" key="1">
    <source>
        <dbReference type="SAM" id="SignalP"/>
    </source>
</evidence>
<keyword evidence="3" id="KW-1185">Reference proteome</keyword>
<reference evidence="2 3" key="1">
    <citation type="submission" date="2019-04" db="EMBL/GenBank/DDBJ databases">
        <title>Friends and foes A comparative genomics study of 23 Aspergillus species from section Flavi.</title>
        <authorList>
            <consortium name="DOE Joint Genome Institute"/>
            <person name="Kjaerbolling I."/>
            <person name="Vesth T."/>
            <person name="Frisvad J.C."/>
            <person name="Nybo J.L."/>
            <person name="Theobald S."/>
            <person name="Kildgaard S."/>
            <person name="Isbrandt T."/>
            <person name="Kuo A."/>
            <person name="Sato A."/>
            <person name="Lyhne E.K."/>
            <person name="Kogle M.E."/>
            <person name="Wiebenga A."/>
            <person name="Kun R.S."/>
            <person name="Lubbers R.J."/>
            <person name="Makela M.R."/>
            <person name="Barry K."/>
            <person name="Chovatia M."/>
            <person name="Clum A."/>
            <person name="Daum C."/>
            <person name="Haridas S."/>
            <person name="He G."/>
            <person name="LaButti K."/>
            <person name="Lipzen A."/>
            <person name="Mondo S."/>
            <person name="Riley R."/>
            <person name="Salamov A."/>
            <person name="Simmons B.A."/>
            <person name="Magnuson J.K."/>
            <person name="Henrissat B."/>
            <person name="Mortensen U.H."/>
            <person name="Larsen T.O."/>
            <person name="Devries R.P."/>
            <person name="Grigoriev I.V."/>
            <person name="Machida M."/>
            <person name="Baker S.E."/>
            <person name="Andersen M.R."/>
        </authorList>
    </citation>
    <scope>NUCLEOTIDE SEQUENCE [LARGE SCALE GENOMIC DNA]</scope>
    <source>
        <strain evidence="2 3">CBS 151.66</strain>
    </source>
</reference>
<dbReference type="AlphaFoldDB" id="A0A5N5X4T9"/>
<dbReference type="Proteomes" id="UP000326565">
    <property type="component" value="Unassembled WGS sequence"/>
</dbReference>
<evidence type="ECO:0008006" key="4">
    <source>
        <dbReference type="Google" id="ProtNLM"/>
    </source>
</evidence>
<accession>A0A5N5X4T9</accession>
<dbReference type="GO" id="GO:0016042">
    <property type="term" value="P:lipid catabolic process"/>
    <property type="evidence" value="ECO:0007669"/>
    <property type="project" value="InterPro"/>
</dbReference>
<sequence length="291" mass="32450">MPSPPALVRALFAAFFLLNLAVGSPTDKQRSIYAIAHRVLRAEAVTAALSHGANALEIDLTAWYFGWWADHDGTLFSAGATARDIFKSIALKKWDGCDLSFVWLDIKNPDFCRTGRACSIEALRDLAREILEPAGIRVLYGFFQTAGSRGYKVITDTLNANEAVVLSGETNRVLNWYNGTSATVPVKQRVMDFGYSWLNQGFDLYPELRYGAWERDQGELGKVFSWTSAEGDTEIVNYLLREAAIDGFIYGYQTSEYKEEGGPKSALQDIVDFVHAHPDTHRMATSDDVPW</sequence>
<evidence type="ECO:0000313" key="2">
    <source>
        <dbReference type="EMBL" id="KAB8075771.1"/>
    </source>
</evidence>
<dbReference type="EMBL" id="ML732189">
    <property type="protein sequence ID" value="KAB8075771.1"/>
    <property type="molecule type" value="Genomic_DNA"/>
</dbReference>